<keyword evidence="5 13" id="KW-0133">Cell shape</keyword>
<dbReference type="FunFam" id="2.40.440.10:FF:000005">
    <property type="entry name" value="L,D-transpeptidase 2"/>
    <property type="match status" value="1"/>
</dbReference>
<keyword evidence="8" id="KW-0564">Palmitate</keyword>
<evidence type="ECO:0000256" key="8">
    <source>
        <dbReference type="ARBA" id="ARBA00023139"/>
    </source>
</evidence>
<dbReference type="STRING" id="1344003.SAMN05445060_2885"/>
<feature type="active site" description="Nucleophile" evidence="13">
    <location>
        <position position="211"/>
    </location>
</feature>
<dbReference type="AlphaFoldDB" id="A0A1N7GJX5"/>
<dbReference type="GO" id="GO:0005576">
    <property type="term" value="C:extracellular region"/>
    <property type="evidence" value="ECO:0007669"/>
    <property type="project" value="TreeGrafter"/>
</dbReference>
<feature type="compositionally biased region" description="Polar residues" evidence="14">
    <location>
        <begin position="7"/>
        <end position="16"/>
    </location>
</feature>
<dbReference type="InterPro" id="IPR005490">
    <property type="entry name" value="LD_TPept_cat_dom"/>
</dbReference>
<keyword evidence="17" id="KW-1185">Reference proteome</keyword>
<feature type="compositionally biased region" description="Pro residues" evidence="14">
    <location>
        <begin position="65"/>
        <end position="103"/>
    </location>
</feature>
<dbReference type="Gene3D" id="2.40.440.10">
    <property type="entry name" value="L,D-transpeptidase catalytic domain-like"/>
    <property type="match status" value="1"/>
</dbReference>
<dbReference type="PROSITE" id="PS52029">
    <property type="entry name" value="LD_TPASE"/>
    <property type="match status" value="1"/>
</dbReference>
<evidence type="ECO:0000313" key="17">
    <source>
        <dbReference type="Proteomes" id="UP000186218"/>
    </source>
</evidence>
<dbReference type="GO" id="GO:0008360">
    <property type="term" value="P:regulation of cell shape"/>
    <property type="evidence" value="ECO:0007669"/>
    <property type="project" value="UniProtKB-UniRule"/>
</dbReference>
<dbReference type="CDD" id="cd16913">
    <property type="entry name" value="YkuD_like"/>
    <property type="match status" value="1"/>
</dbReference>
<evidence type="ECO:0000256" key="11">
    <source>
        <dbReference type="ARBA" id="ARBA00023316"/>
    </source>
</evidence>
<feature type="domain" description="L,D-TPase catalytic" evidence="15">
    <location>
        <begin position="110"/>
        <end position="235"/>
    </location>
</feature>
<evidence type="ECO:0000256" key="1">
    <source>
        <dbReference type="ARBA" id="ARBA00004752"/>
    </source>
</evidence>
<reference evidence="16 17" key="1">
    <citation type="submission" date="2017-01" db="EMBL/GenBank/DDBJ databases">
        <authorList>
            <person name="Mah S.A."/>
            <person name="Swanson W.J."/>
            <person name="Moy G.W."/>
            <person name="Vacquier V.D."/>
        </authorList>
    </citation>
    <scope>NUCLEOTIDE SEQUENCE [LARGE SCALE GENOMIC DNA]</scope>
    <source>
        <strain evidence="16 17">CPCC 203464</strain>
    </source>
</reference>
<evidence type="ECO:0000256" key="14">
    <source>
        <dbReference type="SAM" id="MobiDB-lite"/>
    </source>
</evidence>
<keyword evidence="11 13" id="KW-0961">Cell wall biogenesis/degradation</keyword>
<dbReference type="PANTHER" id="PTHR30582:SF2">
    <property type="entry name" value="L,D-TRANSPEPTIDASE YCIB-RELATED"/>
    <property type="match status" value="1"/>
</dbReference>
<proteinExistence type="predicted"/>
<dbReference type="EMBL" id="FTNT01000008">
    <property type="protein sequence ID" value="SIS12903.1"/>
    <property type="molecule type" value="Genomic_DNA"/>
</dbReference>
<keyword evidence="2" id="KW-1003">Cell membrane</keyword>
<evidence type="ECO:0000256" key="9">
    <source>
        <dbReference type="ARBA" id="ARBA00023288"/>
    </source>
</evidence>
<dbReference type="GO" id="GO:0018104">
    <property type="term" value="P:peptidoglycan-protein cross-linking"/>
    <property type="evidence" value="ECO:0007669"/>
    <property type="project" value="TreeGrafter"/>
</dbReference>
<dbReference type="InterPro" id="IPR038063">
    <property type="entry name" value="Transpep_catalytic_dom"/>
</dbReference>
<dbReference type="Proteomes" id="UP000186218">
    <property type="component" value="Unassembled WGS sequence"/>
</dbReference>
<dbReference type="GO" id="GO:0016746">
    <property type="term" value="F:acyltransferase activity"/>
    <property type="evidence" value="ECO:0007669"/>
    <property type="project" value="UniProtKB-KW"/>
</dbReference>
<evidence type="ECO:0000256" key="3">
    <source>
        <dbReference type="ARBA" id="ARBA00022679"/>
    </source>
</evidence>
<evidence type="ECO:0000256" key="5">
    <source>
        <dbReference type="ARBA" id="ARBA00022960"/>
    </source>
</evidence>
<dbReference type="UniPathway" id="UPA00219"/>
<evidence type="ECO:0000256" key="12">
    <source>
        <dbReference type="ARBA" id="ARBA00060592"/>
    </source>
</evidence>
<evidence type="ECO:0000256" key="7">
    <source>
        <dbReference type="ARBA" id="ARBA00023136"/>
    </source>
</evidence>
<feature type="region of interest" description="Disordered" evidence="14">
    <location>
        <begin position="1"/>
        <end position="22"/>
    </location>
</feature>
<accession>A0A1N7GJX5</accession>
<feature type="region of interest" description="Disordered" evidence="14">
    <location>
        <begin position="63"/>
        <end position="106"/>
    </location>
</feature>
<comment type="pathway">
    <text evidence="12">Glycan biosynthesis.</text>
</comment>
<dbReference type="Pfam" id="PF03734">
    <property type="entry name" value="YkuD"/>
    <property type="match status" value="1"/>
</dbReference>
<evidence type="ECO:0000313" key="16">
    <source>
        <dbReference type="EMBL" id="SIS12903.1"/>
    </source>
</evidence>
<keyword evidence="6 13" id="KW-0573">Peptidoglycan synthesis</keyword>
<keyword evidence="10" id="KW-0012">Acyltransferase</keyword>
<name>A0A1N7GJX5_9NOCA</name>
<dbReference type="GO" id="GO:0071972">
    <property type="term" value="F:peptidoglycan L,D-transpeptidase activity"/>
    <property type="evidence" value="ECO:0007669"/>
    <property type="project" value="TreeGrafter"/>
</dbReference>
<keyword evidence="3" id="KW-0808">Transferase</keyword>
<keyword evidence="4" id="KW-0732">Signal</keyword>
<dbReference type="InterPro" id="IPR050979">
    <property type="entry name" value="LD-transpeptidase"/>
</dbReference>
<organism evidence="16 17">
    <name type="scientific">Williamsia sterculiae</name>
    <dbReference type="NCBI Taxonomy" id="1344003"/>
    <lineage>
        <taxon>Bacteria</taxon>
        <taxon>Bacillati</taxon>
        <taxon>Actinomycetota</taxon>
        <taxon>Actinomycetes</taxon>
        <taxon>Mycobacteriales</taxon>
        <taxon>Nocardiaceae</taxon>
        <taxon>Williamsia</taxon>
    </lineage>
</organism>
<evidence type="ECO:0000259" key="15">
    <source>
        <dbReference type="PROSITE" id="PS52029"/>
    </source>
</evidence>
<dbReference type="SUPFAM" id="SSF141523">
    <property type="entry name" value="L,D-transpeptidase catalytic domain-like"/>
    <property type="match status" value="1"/>
</dbReference>
<dbReference type="GO" id="GO:0071555">
    <property type="term" value="P:cell wall organization"/>
    <property type="evidence" value="ECO:0007669"/>
    <property type="project" value="UniProtKB-UniRule"/>
</dbReference>
<feature type="active site" description="Proton donor/acceptor" evidence="13">
    <location>
        <position position="193"/>
    </location>
</feature>
<dbReference type="PANTHER" id="PTHR30582">
    <property type="entry name" value="L,D-TRANSPEPTIDASE"/>
    <property type="match status" value="1"/>
</dbReference>
<keyword evidence="9 16" id="KW-0449">Lipoprotein</keyword>
<evidence type="ECO:0000256" key="6">
    <source>
        <dbReference type="ARBA" id="ARBA00022984"/>
    </source>
</evidence>
<keyword evidence="7" id="KW-0472">Membrane</keyword>
<evidence type="ECO:0000256" key="10">
    <source>
        <dbReference type="ARBA" id="ARBA00023315"/>
    </source>
</evidence>
<evidence type="ECO:0000256" key="4">
    <source>
        <dbReference type="ARBA" id="ARBA00022729"/>
    </source>
</evidence>
<evidence type="ECO:0000256" key="2">
    <source>
        <dbReference type="ARBA" id="ARBA00022475"/>
    </source>
</evidence>
<comment type="pathway">
    <text evidence="1 13">Cell wall biogenesis; peptidoglycan biosynthesis.</text>
</comment>
<gene>
    <name evidence="16" type="ORF">SAMN05445060_2885</name>
</gene>
<protein>
    <submittedName>
        <fullName evidence="16">Lipoprotein-anchoring transpeptidase ErfK/SrfK</fullName>
    </submittedName>
</protein>
<evidence type="ECO:0000256" key="13">
    <source>
        <dbReference type="PROSITE-ProRule" id="PRU01373"/>
    </source>
</evidence>
<sequence length="246" mass="25910">MKCKGLNTVSTSQSARSKNRRPRVLSRIVIALMGVVLTALAVPAAAGAQPLLPYIPGLPSIPGLPTSPSPTPPATKTPPPVTKAPTPPPVTTTPAAPADPAPPVATDTGWVVLADDATHQSTIWHNGKVVNTAPISMGSNAHPTPNGTYYTKEKYRSMYMDSSTYGVPSDSPNGYRTYVEYAIRMSWDGIFYHAAPWSVAQQGKTDVSHGCINVSTENGKFAYDNLPEGTPIVVRGTVGGQYVPGS</sequence>